<dbReference type="Pfam" id="PF13561">
    <property type="entry name" value="adh_short_C2"/>
    <property type="match status" value="1"/>
</dbReference>
<dbReference type="CDD" id="cd05233">
    <property type="entry name" value="SDR_c"/>
    <property type="match status" value="1"/>
</dbReference>
<evidence type="ECO:0000313" key="3">
    <source>
        <dbReference type="EMBL" id="SET74443.1"/>
    </source>
</evidence>
<protein>
    <submittedName>
        <fullName evidence="3">3-oxoacyl-[acyl-carrier protein] reductase</fullName>
    </submittedName>
</protein>
<comment type="similarity">
    <text evidence="1">Belongs to the short-chain dehydrogenases/reductases (SDR) family.</text>
</comment>
<dbReference type="Gene3D" id="3.40.50.720">
    <property type="entry name" value="NAD(P)-binding Rossmann-like Domain"/>
    <property type="match status" value="1"/>
</dbReference>
<dbReference type="PANTHER" id="PTHR43477:SF1">
    <property type="entry name" value="DIHYDROANTICAPSIN 7-DEHYDROGENASE"/>
    <property type="match status" value="1"/>
</dbReference>
<dbReference type="EMBL" id="FOHW01000023">
    <property type="protein sequence ID" value="SET74443.1"/>
    <property type="molecule type" value="Genomic_DNA"/>
</dbReference>
<keyword evidence="2" id="KW-0560">Oxidoreductase</keyword>
<reference evidence="3 4" key="1">
    <citation type="submission" date="2016-10" db="EMBL/GenBank/DDBJ databases">
        <authorList>
            <person name="de Groot N.N."/>
        </authorList>
    </citation>
    <scope>NUCLEOTIDE SEQUENCE [LARGE SCALE GENOMIC DNA]</scope>
    <source>
        <strain evidence="3 4">DSM 11363</strain>
    </source>
</reference>
<dbReference type="AlphaFoldDB" id="A0A1I0GTM3"/>
<dbReference type="InterPro" id="IPR002347">
    <property type="entry name" value="SDR_fam"/>
</dbReference>
<dbReference type="PRINTS" id="PR00081">
    <property type="entry name" value="GDHRDH"/>
</dbReference>
<organism evidence="3 4">
    <name type="scientific">Pseudomonas graminis</name>
    <dbReference type="NCBI Taxonomy" id="158627"/>
    <lineage>
        <taxon>Bacteria</taxon>
        <taxon>Pseudomonadati</taxon>
        <taxon>Pseudomonadota</taxon>
        <taxon>Gammaproteobacteria</taxon>
        <taxon>Pseudomonadales</taxon>
        <taxon>Pseudomonadaceae</taxon>
        <taxon>Pseudomonas</taxon>
    </lineage>
</organism>
<gene>
    <name evidence="3" type="ORF">SAMN05216197_12349</name>
</gene>
<accession>A0A1I0GTM3</accession>
<sequence>MRKIVITGAASGIGKAATLACVNAGYYVIAADIDRLGLQMLQRSLPPHRLETHLVDFSQAHVYQSFISNLYDVHNHRALYALVNNAWSSHGKSVCADSDSAVEEIWAVKLKSLLYLSKDFARRESAAGYSRSIVNITSVTGDLGSMDARYGATRAGVIGLTKANAWNFAPRVRVNAVSPALVRNTPIHDRIPGQRRRGYERQKIIEEPIQPGGVADVILFLLSEQSRHLTGKVIAVDNGACPRQ</sequence>
<dbReference type="InterPro" id="IPR051122">
    <property type="entry name" value="SDR_DHRS6-like"/>
</dbReference>
<dbReference type="SUPFAM" id="SSF51735">
    <property type="entry name" value="NAD(P)-binding Rossmann-fold domains"/>
    <property type="match status" value="1"/>
</dbReference>
<dbReference type="PANTHER" id="PTHR43477">
    <property type="entry name" value="DIHYDROANTICAPSIN 7-DEHYDROGENASE"/>
    <property type="match status" value="1"/>
</dbReference>
<evidence type="ECO:0000256" key="2">
    <source>
        <dbReference type="ARBA" id="ARBA00023002"/>
    </source>
</evidence>
<evidence type="ECO:0000313" key="4">
    <source>
        <dbReference type="Proteomes" id="UP000182332"/>
    </source>
</evidence>
<name>A0A1I0GTM3_9PSED</name>
<proteinExistence type="inferred from homology"/>
<dbReference type="Proteomes" id="UP000182332">
    <property type="component" value="Unassembled WGS sequence"/>
</dbReference>
<dbReference type="GO" id="GO:0016491">
    <property type="term" value="F:oxidoreductase activity"/>
    <property type="evidence" value="ECO:0007669"/>
    <property type="project" value="UniProtKB-KW"/>
</dbReference>
<dbReference type="RefSeq" id="WP_074891183.1">
    <property type="nucleotide sequence ID" value="NZ_FOHW01000023.1"/>
</dbReference>
<evidence type="ECO:0000256" key="1">
    <source>
        <dbReference type="ARBA" id="ARBA00006484"/>
    </source>
</evidence>
<dbReference type="InterPro" id="IPR036291">
    <property type="entry name" value="NAD(P)-bd_dom_sf"/>
</dbReference>
<dbReference type="OrthoDB" id="7301144at2"/>